<evidence type="ECO:0000313" key="2">
    <source>
        <dbReference type="EMBL" id="MCX3266815.1"/>
    </source>
</evidence>
<feature type="transmembrane region" description="Helical" evidence="1">
    <location>
        <begin position="102"/>
        <end position="124"/>
    </location>
</feature>
<feature type="transmembrane region" description="Helical" evidence="1">
    <location>
        <begin position="76"/>
        <end position="93"/>
    </location>
</feature>
<dbReference type="AlphaFoldDB" id="A0A9X3IAX7"/>
<keyword evidence="3" id="KW-1185">Reference proteome</keyword>
<organism evidence="2 3">
    <name type="scientific">Pedobacter agri</name>
    <dbReference type="NCBI Taxonomy" id="454586"/>
    <lineage>
        <taxon>Bacteria</taxon>
        <taxon>Pseudomonadati</taxon>
        <taxon>Bacteroidota</taxon>
        <taxon>Sphingobacteriia</taxon>
        <taxon>Sphingobacteriales</taxon>
        <taxon>Sphingobacteriaceae</taxon>
        <taxon>Pedobacter</taxon>
    </lineage>
</organism>
<keyword evidence="1" id="KW-1133">Transmembrane helix</keyword>
<comment type="caution">
    <text evidence="2">The sequence shown here is derived from an EMBL/GenBank/DDBJ whole genome shotgun (WGS) entry which is preliminary data.</text>
</comment>
<gene>
    <name evidence="2" type="ORF">OQZ29_18800</name>
</gene>
<reference evidence="2" key="1">
    <citation type="submission" date="2022-11" db="EMBL/GenBank/DDBJ databases">
        <authorList>
            <person name="Graham C."/>
            <person name="Newman J.D."/>
        </authorList>
    </citation>
    <scope>NUCLEOTIDE SEQUENCE</scope>
    <source>
        <strain evidence="2">DSM 19486</strain>
    </source>
</reference>
<proteinExistence type="predicted"/>
<evidence type="ECO:0000313" key="3">
    <source>
        <dbReference type="Proteomes" id="UP001142592"/>
    </source>
</evidence>
<dbReference type="Proteomes" id="UP001142592">
    <property type="component" value="Unassembled WGS sequence"/>
</dbReference>
<dbReference type="EMBL" id="JAPJUH010000005">
    <property type="protein sequence ID" value="MCX3266815.1"/>
    <property type="molecule type" value="Genomic_DNA"/>
</dbReference>
<accession>A0A9X3IAX7</accession>
<dbReference type="RefSeq" id="WP_010603488.1">
    <property type="nucleotide sequence ID" value="NZ_JAPJUH010000005.1"/>
</dbReference>
<keyword evidence="1" id="KW-0812">Transmembrane</keyword>
<protein>
    <submittedName>
        <fullName evidence="2">Uncharacterized protein</fullName>
    </submittedName>
</protein>
<evidence type="ECO:0000256" key="1">
    <source>
        <dbReference type="SAM" id="Phobius"/>
    </source>
</evidence>
<keyword evidence="1" id="KW-0472">Membrane</keyword>
<sequence>MKIFLTLSLCLSICFTVSAQKKWKYKIKIFEHSGKRHRGFFYAAEDNRLIIVKSNGDTSRLSAERISRLYIHRRGIVAPLAIAGALVFFVLAVESPDVLESAVLIFVGIPVGVSLGLFTGELFANKRFYKKLEAKDFPLIKSDLQRYTELK</sequence>
<name>A0A9X3IAX7_9SPHI</name>